<accession>H8Z9V0</accession>
<feature type="domain" description="C2H2-type" evidence="3">
    <location>
        <begin position="182"/>
        <end position="209"/>
    </location>
</feature>
<evidence type="ECO:0000313" key="4">
    <source>
        <dbReference type="EMBL" id="EHY66731.1"/>
    </source>
</evidence>
<dbReference type="GO" id="GO:0008270">
    <property type="term" value="F:zinc ion binding"/>
    <property type="evidence" value="ECO:0007669"/>
    <property type="project" value="UniProtKB-KW"/>
</dbReference>
<dbReference type="GO" id="GO:0031124">
    <property type="term" value="P:mRNA 3'-end processing"/>
    <property type="evidence" value="ECO:0007669"/>
    <property type="project" value="InterPro"/>
</dbReference>
<evidence type="ECO:0000256" key="1">
    <source>
        <dbReference type="PROSITE-ProRule" id="PRU00042"/>
    </source>
</evidence>
<dbReference type="PANTHER" id="PTHR15921:SF3">
    <property type="entry name" value="PRE-MRNA CLEAVAGE COMPLEX 2 PROTEIN PCF11"/>
    <property type="match status" value="1"/>
</dbReference>
<keyword evidence="1" id="KW-0862">Zinc</keyword>
<evidence type="ECO:0000313" key="6">
    <source>
        <dbReference type="Proteomes" id="UP000054524"/>
    </source>
</evidence>
<keyword evidence="6" id="KW-1185">Reference proteome</keyword>
<name>H8Z9V0_NEMA1</name>
<reference evidence="5" key="2">
    <citation type="submission" date="2012-10" db="EMBL/GenBank/DDBJ databases">
        <authorList>
            <consortium name="The Broad Institute Genome Sequencing Platform"/>
            <consortium name="The Broad Institute Genome Sequencing Center for Infectious Disease"/>
            <person name="Cuomo C."/>
            <person name="Troemel E."/>
            <person name="Walker B."/>
            <person name="Young S.K."/>
            <person name="Zeng Q."/>
            <person name="Gargeya S."/>
            <person name="Fitzgerald M."/>
            <person name="Haas B."/>
            <person name="Abouelleil A."/>
            <person name="Alvarado L."/>
            <person name="Arachchi H.M."/>
            <person name="Berlin A.M."/>
            <person name="Chapman S.B."/>
            <person name="Goldberg J."/>
            <person name="Griggs A."/>
            <person name="Gujja S."/>
            <person name="Hansen M."/>
            <person name="Howarth C."/>
            <person name="Imamovic A."/>
            <person name="Larimer J."/>
            <person name="McCowan C."/>
            <person name="Murphy C."/>
            <person name="Neiman D."/>
            <person name="Pearson M."/>
            <person name="Priest M."/>
            <person name="Roberts A."/>
            <person name="Saif S."/>
            <person name="Shea T."/>
            <person name="Sisk P."/>
            <person name="Sykes S."/>
            <person name="Wortman J."/>
            <person name="Nusbaum C."/>
            <person name="Birren B."/>
        </authorList>
    </citation>
    <scope>NUCLEOTIDE SEQUENCE</scope>
    <source>
        <strain evidence="5">ERTm6</strain>
    </source>
</reference>
<protein>
    <recommendedName>
        <fullName evidence="3">C2H2-type domain-containing protein</fullName>
    </recommendedName>
</protein>
<dbReference type="PROSITE" id="PS00028">
    <property type="entry name" value="ZINC_FINGER_C2H2_1"/>
    <property type="match status" value="1"/>
</dbReference>
<dbReference type="STRING" id="944018.H8Z9V0"/>
<dbReference type="InterPro" id="IPR057242">
    <property type="entry name" value="PCFS4-like"/>
</dbReference>
<dbReference type="EMBL" id="AKIJ01000002">
    <property type="protein sequence ID" value="KFG26582.1"/>
    <property type="molecule type" value="Genomic_DNA"/>
</dbReference>
<sequence>MAAAQQEYGVLIQKCTLTNKYAVKALQIIAETNDQHAQEIVTAIKAEISKEKEENKEALLSLLSFLGQHPSYSFLKASYPEKRSLSAEEPERKKKRKIEEVPEKLPEKLPEPEEDTAFLPFPPEYFLFKLVDKATYTASYIYYTEGNTSSKTDPDDLPKLTHEYLTTPHLESAIKLLYTSATQCKVCGMRFDSVSAYTAHAEMHQKKSHLVRGSDIHTWQGWLMEPVQWTKTETKVSVNLKPSFQEKVPTVPVRGDRDQKCTICGEAFEVIWSDESECWSFNDALIIRTMPREISHKRCVS</sequence>
<feature type="region of interest" description="Disordered" evidence="2">
    <location>
        <begin position="85"/>
        <end position="113"/>
    </location>
</feature>
<dbReference type="Pfam" id="PF23228">
    <property type="entry name" value="zf_PCFS4"/>
    <property type="match status" value="1"/>
</dbReference>
<dbReference type="GO" id="GO:0006369">
    <property type="term" value="P:termination of RNA polymerase II transcription"/>
    <property type="evidence" value="ECO:0007669"/>
    <property type="project" value="InterPro"/>
</dbReference>
<dbReference type="HOGENOM" id="CLU_924666_0_0_1"/>
<dbReference type="AlphaFoldDB" id="H8Z9V0"/>
<accession>A0A086J364</accession>
<dbReference type="PROSITE" id="PS50157">
    <property type="entry name" value="ZINC_FINGER_C2H2_2"/>
    <property type="match status" value="1"/>
</dbReference>
<dbReference type="PANTHER" id="PTHR15921">
    <property type="entry name" value="PRE-MRNA CLEAVAGE COMPLEX II"/>
    <property type="match status" value="1"/>
</dbReference>
<evidence type="ECO:0000256" key="2">
    <source>
        <dbReference type="SAM" id="MobiDB-lite"/>
    </source>
</evidence>
<dbReference type="Proteomes" id="UP000054524">
    <property type="component" value="Unassembled WGS sequence"/>
</dbReference>
<dbReference type="InterPro" id="IPR045154">
    <property type="entry name" value="PCF11-like"/>
</dbReference>
<dbReference type="GO" id="GO:0005737">
    <property type="term" value="C:cytoplasm"/>
    <property type="evidence" value="ECO:0007669"/>
    <property type="project" value="TreeGrafter"/>
</dbReference>
<dbReference type="GO" id="GO:0003729">
    <property type="term" value="F:mRNA binding"/>
    <property type="evidence" value="ECO:0007669"/>
    <property type="project" value="InterPro"/>
</dbReference>
<dbReference type="GO" id="GO:0000993">
    <property type="term" value="F:RNA polymerase II complex binding"/>
    <property type="evidence" value="ECO:0007669"/>
    <property type="project" value="InterPro"/>
</dbReference>
<feature type="compositionally biased region" description="Basic and acidic residues" evidence="2">
    <location>
        <begin position="85"/>
        <end position="111"/>
    </location>
</feature>
<keyword evidence="1" id="KW-0479">Metal-binding</keyword>
<evidence type="ECO:0000313" key="5">
    <source>
        <dbReference type="EMBL" id="KFG26582.1"/>
    </source>
</evidence>
<dbReference type="EMBL" id="JH604633">
    <property type="protein sequence ID" value="EHY66731.1"/>
    <property type="molecule type" value="Genomic_DNA"/>
</dbReference>
<dbReference type="GO" id="GO:0005849">
    <property type="term" value="C:mRNA cleavage factor complex"/>
    <property type="evidence" value="ECO:0007669"/>
    <property type="project" value="TreeGrafter"/>
</dbReference>
<keyword evidence="1" id="KW-0863">Zinc-finger</keyword>
<reference evidence="4" key="1">
    <citation type="submission" date="2011-03" db="EMBL/GenBank/DDBJ databases">
        <title>The Genome Sequence of Nematocida sp1 strain ERTm2.</title>
        <authorList>
            <consortium name="The Broad Institute Genome Sequencing Platform"/>
            <consortium name="The Broad Institute Genome Sequencing Center for Infectious Disease"/>
            <person name="Cuomo C."/>
            <person name="Troemel E."/>
            <person name="Young S.K."/>
            <person name="Zeng Q."/>
            <person name="Gargeya S."/>
            <person name="Fitzgerald M."/>
            <person name="Haas B."/>
            <person name="Abouelleil A."/>
            <person name="Alvarado L."/>
            <person name="Arachchi H.M."/>
            <person name="Berlin A."/>
            <person name="Brown A."/>
            <person name="Chapman S.B."/>
            <person name="Chen Z."/>
            <person name="Dunbar C."/>
            <person name="Freedman E."/>
            <person name="Gearin G."/>
            <person name="Gellesch M."/>
            <person name="Goldberg J."/>
            <person name="Griggs A."/>
            <person name="Gujja S."/>
            <person name="Heilman E.R."/>
            <person name="Heiman D."/>
            <person name="Howarth C."/>
            <person name="Larson L."/>
            <person name="Lui A."/>
            <person name="MacDonald P.J.P."/>
            <person name="Mehta T."/>
            <person name="Montmayeur A."/>
            <person name="Murphy C."/>
            <person name="Neiman D."/>
            <person name="Pearson M."/>
            <person name="Priest M."/>
            <person name="Roberts A."/>
            <person name="Saif S."/>
            <person name="Shea T."/>
            <person name="Shenoy N."/>
            <person name="Sisk P."/>
            <person name="Stolte C."/>
            <person name="Sykes S."/>
            <person name="White J."/>
            <person name="Yandava C."/>
            <person name="Wortman J."/>
            <person name="Nusbaum C."/>
            <person name="Birren B."/>
        </authorList>
    </citation>
    <scope>NUCLEOTIDE SEQUENCE</scope>
    <source>
        <strain evidence="4">ERTm2</strain>
    </source>
</reference>
<organism evidence="4">
    <name type="scientific">Nematocida ausubeli (strain ATCC PRA-371 / ERTm2)</name>
    <name type="common">Nematode killer fungus</name>
    <dbReference type="NCBI Taxonomy" id="1913371"/>
    <lineage>
        <taxon>Eukaryota</taxon>
        <taxon>Fungi</taxon>
        <taxon>Fungi incertae sedis</taxon>
        <taxon>Microsporidia</taxon>
        <taxon>Nematocida</taxon>
    </lineage>
</organism>
<evidence type="ECO:0000259" key="3">
    <source>
        <dbReference type="PROSITE" id="PS50157"/>
    </source>
</evidence>
<dbReference type="Proteomes" id="UP000005622">
    <property type="component" value="Unassembled WGS sequence"/>
</dbReference>
<gene>
    <name evidence="4" type="ORF">NERG_00371</name>
    <name evidence="5" type="ORF">NESG_00733</name>
</gene>
<reference evidence="5 6" key="3">
    <citation type="journal article" date="2014" name="Genome Announc.">
        <title>Genome Sequence of the Microsporidian Species Nematocida sp1 Strain ERTm6 (ATCC PRA-372).</title>
        <authorList>
            <person name="Bakowski M.A."/>
            <person name="Priest M."/>
            <person name="Young S."/>
            <person name="Cuomo C.A."/>
            <person name="Troemel E.R."/>
        </authorList>
    </citation>
    <scope>NUCLEOTIDE SEQUENCE [LARGE SCALE GENOMIC DNA]</scope>
    <source>
        <strain evidence="5 6">ERTm6</strain>
    </source>
</reference>
<dbReference type="InterPro" id="IPR013087">
    <property type="entry name" value="Znf_C2H2_type"/>
</dbReference>
<proteinExistence type="predicted"/>